<keyword evidence="3" id="KW-1185">Reference proteome</keyword>
<dbReference type="Pfam" id="PF08241">
    <property type="entry name" value="Methyltransf_11"/>
    <property type="match status" value="1"/>
</dbReference>
<dbReference type="InterPro" id="IPR029063">
    <property type="entry name" value="SAM-dependent_MTases_sf"/>
</dbReference>
<name>A0A0W0VW70_9GAMM</name>
<evidence type="ECO:0000313" key="2">
    <source>
        <dbReference type="EMBL" id="KTD24319.1"/>
    </source>
</evidence>
<reference evidence="2 3" key="1">
    <citation type="submission" date="2015-11" db="EMBL/GenBank/DDBJ databases">
        <title>Genomic analysis of 38 Legionella species identifies large and diverse effector repertoires.</title>
        <authorList>
            <person name="Burstein D."/>
            <person name="Amaro F."/>
            <person name="Zusman T."/>
            <person name="Lifshitz Z."/>
            <person name="Cohen O."/>
            <person name="Gilbert J.A."/>
            <person name="Pupko T."/>
            <person name="Shuman H.A."/>
            <person name="Segal G."/>
        </authorList>
    </citation>
    <scope>NUCLEOTIDE SEQUENCE [LARGE SCALE GENOMIC DNA]</scope>
    <source>
        <strain evidence="2 3">ATCC 49751</strain>
    </source>
</reference>
<dbReference type="SUPFAM" id="SSF53335">
    <property type="entry name" value="S-adenosyl-L-methionine-dependent methyltransferases"/>
    <property type="match status" value="1"/>
</dbReference>
<accession>A0A0W0VW70</accession>
<dbReference type="RefSeq" id="WP_028373031.1">
    <property type="nucleotide sequence ID" value="NZ_CAAAJD010000009.1"/>
</dbReference>
<dbReference type="AlphaFoldDB" id="A0A0W0VW70"/>
<dbReference type="GO" id="GO:0008757">
    <property type="term" value="F:S-adenosylmethionine-dependent methyltransferase activity"/>
    <property type="evidence" value="ECO:0007669"/>
    <property type="project" value="InterPro"/>
</dbReference>
<feature type="domain" description="Methyltransferase type 11" evidence="1">
    <location>
        <begin position="223"/>
        <end position="271"/>
    </location>
</feature>
<dbReference type="InterPro" id="IPR013216">
    <property type="entry name" value="Methyltransf_11"/>
</dbReference>
<dbReference type="Proteomes" id="UP000054869">
    <property type="component" value="Unassembled WGS sequence"/>
</dbReference>
<dbReference type="Gene3D" id="3.40.50.150">
    <property type="entry name" value="Vaccinia Virus protein VP39"/>
    <property type="match status" value="1"/>
</dbReference>
<dbReference type="eggNOG" id="COG2226">
    <property type="taxonomic scope" value="Bacteria"/>
</dbReference>
<dbReference type="OrthoDB" id="9772751at2"/>
<proteinExistence type="predicted"/>
<dbReference type="PATRIC" id="fig|45067.4.peg.482"/>
<protein>
    <recommendedName>
        <fullName evidence="1">Methyltransferase type 11 domain-containing protein</fullName>
    </recommendedName>
</protein>
<evidence type="ECO:0000259" key="1">
    <source>
        <dbReference type="Pfam" id="PF08241"/>
    </source>
</evidence>
<sequence>MLKLIHRMRGYKLNAGALNVLQEIVPNQVLEILSELKDKHYSSREKFFSAIQAIRGGVSLDAYMNNILNEARVFQIRRLTCYIRWYLSMFFPRYFPKSRLLPSIYRYVLLQPLVLSLTLRIRWLFFFCLAQLRRQPRVLEANNTNVNGFIHNYKQILSFEYGHRNRTESLMSVMKTIQDIDFKKSKVLCVGPRNEGEVLLLRYYGLSSHNVEAIDLFSYSPLIKVMDMNDLKYEDNSFDIYYSSAVIKYSPNIALTIAESIRVTKPGGLMVYGFMFGEKTNIIPDGSELQDGIKELLSFYEGHVEHIFWQEEFVCSPKDIRATLIFRLKK</sequence>
<dbReference type="STRING" id="45067.Llan_0458"/>
<gene>
    <name evidence="2" type="ORF">Llan_0458</name>
</gene>
<dbReference type="EMBL" id="LNYI01000010">
    <property type="protein sequence ID" value="KTD24319.1"/>
    <property type="molecule type" value="Genomic_DNA"/>
</dbReference>
<organism evidence="2 3">
    <name type="scientific">Legionella lansingensis</name>
    <dbReference type="NCBI Taxonomy" id="45067"/>
    <lineage>
        <taxon>Bacteria</taxon>
        <taxon>Pseudomonadati</taxon>
        <taxon>Pseudomonadota</taxon>
        <taxon>Gammaproteobacteria</taxon>
        <taxon>Legionellales</taxon>
        <taxon>Legionellaceae</taxon>
        <taxon>Legionella</taxon>
    </lineage>
</organism>
<evidence type="ECO:0000313" key="3">
    <source>
        <dbReference type="Proteomes" id="UP000054869"/>
    </source>
</evidence>
<comment type="caution">
    <text evidence="2">The sequence shown here is derived from an EMBL/GenBank/DDBJ whole genome shotgun (WGS) entry which is preliminary data.</text>
</comment>